<dbReference type="PANTHER" id="PTHR36531:SF6">
    <property type="entry name" value="DNA REPLICATION ATP-DEPENDENT HELICASE_NUCLEASE DNA2"/>
    <property type="match status" value="1"/>
</dbReference>
<protein>
    <recommendedName>
        <fullName evidence="11">DNA replication factor Dna2 N-terminal domain-containing protein</fullName>
    </recommendedName>
</protein>
<dbReference type="GO" id="GO:0046872">
    <property type="term" value="F:metal ion binding"/>
    <property type="evidence" value="ECO:0007669"/>
    <property type="project" value="UniProtKB-KW"/>
</dbReference>
<keyword evidence="13" id="KW-1185">Reference proteome</keyword>
<evidence type="ECO:0000256" key="2">
    <source>
        <dbReference type="ARBA" id="ARBA00007913"/>
    </source>
</evidence>
<dbReference type="OMA" id="ETYMFEK"/>
<dbReference type="AlphaFoldDB" id="A0BNB9"/>
<evidence type="ECO:0000259" key="11">
    <source>
        <dbReference type="Pfam" id="PF08696"/>
    </source>
</evidence>
<keyword evidence="5" id="KW-0547">Nucleotide-binding</keyword>
<evidence type="ECO:0000313" key="12">
    <source>
        <dbReference type="EMBL" id="CAK60036.1"/>
    </source>
</evidence>
<dbReference type="KEGG" id="ptm:GSPATT00030674001"/>
<keyword evidence="6" id="KW-0378">Hydrolase</keyword>
<comment type="cofactor">
    <cofactor evidence="1">
        <name>[4Fe-4S] cluster</name>
        <dbReference type="ChEBI" id="CHEBI:49883"/>
    </cofactor>
</comment>
<keyword evidence="9" id="KW-0408">Iron</keyword>
<reference evidence="12 13" key="1">
    <citation type="journal article" date="2006" name="Nature">
        <title>Global trends of whole-genome duplications revealed by the ciliate Paramecium tetraurelia.</title>
        <authorList>
            <consortium name="Genoscope"/>
            <person name="Aury J.-M."/>
            <person name="Jaillon O."/>
            <person name="Duret L."/>
            <person name="Noel B."/>
            <person name="Jubin C."/>
            <person name="Porcel B.M."/>
            <person name="Segurens B."/>
            <person name="Daubin V."/>
            <person name="Anthouard V."/>
            <person name="Aiach N."/>
            <person name="Arnaiz O."/>
            <person name="Billaut A."/>
            <person name="Beisson J."/>
            <person name="Blanc I."/>
            <person name="Bouhouche K."/>
            <person name="Camara F."/>
            <person name="Duharcourt S."/>
            <person name="Guigo R."/>
            <person name="Gogendeau D."/>
            <person name="Katinka M."/>
            <person name="Keller A.-M."/>
            <person name="Kissmehl R."/>
            <person name="Klotz C."/>
            <person name="Koll F."/>
            <person name="Le Moue A."/>
            <person name="Lepere C."/>
            <person name="Malinsky S."/>
            <person name="Nowacki M."/>
            <person name="Nowak J.K."/>
            <person name="Plattner H."/>
            <person name="Poulain J."/>
            <person name="Ruiz F."/>
            <person name="Serrano V."/>
            <person name="Zagulski M."/>
            <person name="Dessen P."/>
            <person name="Betermier M."/>
            <person name="Weissenbach J."/>
            <person name="Scarpelli C."/>
            <person name="Schachter V."/>
            <person name="Sperling L."/>
            <person name="Meyer E."/>
            <person name="Cohen J."/>
            <person name="Wincker P."/>
        </authorList>
    </citation>
    <scope>NUCLEOTIDE SEQUENCE [LARGE SCALE GENOMIC DNA]</scope>
    <source>
        <strain evidence="12 13">Stock d4-2</strain>
    </source>
</reference>
<dbReference type="eggNOG" id="KOG1805">
    <property type="taxonomic scope" value="Eukaryota"/>
</dbReference>
<accession>A0BNB9</accession>
<keyword evidence="7" id="KW-0347">Helicase</keyword>
<comment type="similarity">
    <text evidence="2">Belongs to the DNA2/NAM7 helicase family.</text>
</comment>
<organism evidence="12 13">
    <name type="scientific">Paramecium tetraurelia</name>
    <dbReference type="NCBI Taxonomy" id="5888"/>
    <lineage>
        <taxon>Eukaryota</taxon>
        <taxon>Sar</taxon>
        <taxon>Alveolata</taxon>
        <taxon>Ciliophora</taxon>
        <taxon>Intramacronucleata</taxon>
        <taxon>Oligohymenophorea</taxon>
        <taxon>Peniculida</taxon>
        <taxon>Parameciidae</taxon>
        <taxon>Paramecium</taxon>
    </lineage>
</organism>
<dbReference type="InterPro" id="IPR027417">
    <property type="entry name" value="P-loop_NTPase"/>
</dbReference>
<dbReference type="GO" id="GO:0051536">
    <property type="term" value="F:iron-sulfur cluster binding"/>
    <property type="evidence" value="ECO:0007669"/>
    <property type="project" value="UniProtKB-KW"/>
</dbReference>
<dbReference type="GO" id="GO:0017108">
    <property type="term" value="F:5'-flap endonuclease activity"/>
    <property type="evidence" value="ECO:0000318"/>
    <property type="project" value="GO_Central"/>
</dbReference>
<gene>
    <name evidence="12" type="ORF">GSPATT00030674001</name>
</gene>
<name>A0BNB9_PARTE</name>
<dbReference type="GO" id="GO:0071932">
    <property type="term" value="P:replication fork reversal"/>
    <property type="evidence" value="ECO:0000318"/>
    <property type="project" value="GO_Central"/>
</dbReference>
<evidence type="ECO:0000256" key="1">
    <source>
        <dbReference type="ARBA" id="ARBA00001966"/>
    </source>
</evidence>
<dbReference type="InterPro" id="IPR014808">
    <property type="entry name" value="DNA_replication_fac_Dna2_N"/>
</dbReference>
<proteinExistence type="inferred from homology"/>
<dbReference type="HOGENOM" id="CLU_333032_0_0_1"/>
<dbReference type="Pfam" id="PF08696">
    <property type="entry name" value="Dna2"/>
    <property type="match status" value="1"/>
</dbReference>
<evidence type="ECO:0000256" key="9">
    <source>
        <dbReference type="ARBA" id="ARBA00023004"/>
    </source>
</evidence>
<dbReference type="Gene3D" id="3.90.320.10">
    <property type="match status" value="1"/>
</dbReference>
<sequence>MFQKISNFDAELEEFLREDNRPTKKLQQQEKPQVVNRENLINNENCMSNANYNLIVKDVLNSNQVEIDSYILSIFKRIQKQPTSHFLLILACEKFNFGDNQKTIEIFLFDHYNNLKQIRKGMQIRVNGEFIDSRAIIFTQKIQNKNSFTLEPETLVAPSILNGLDFCRRKQFTREFFQNQCFGTTLEMLSGKILHDFFQNIIMDVKSYDSLFENIEQLDEHQKDLQQLVVENLPQSFLQPISQLYSKYIQEFYHLEKKTVREMLINIIPKCVNTLRWIQQFVIKQQPISLKQQKSSDVFKIKILKWVSNEQLISSSVYGLKGFIDVVVQVEFRKNSKECQICYIPIELKTGSKKQSYHLQVQTYLLLMNNFYKQQSQFGLLLYLNKLELEVVTCDQMDINDLFFYRNLYISETYMFEKPKDCYSKLPDLKDELRSERDLNFKCEKCDDKSVCYGLHILTEQSELTVQNPYYDNINQQLQSKSKEYLNEMLKNIRQEEQTILIPQATYYIQATKSCQTGIQVTLQSKNYYLKQQANEILKQCFQDKTKINLFCIRTQKNVKYNFQNAWLVQGTQIINLIENQTDVEEIEVDEQNFDYAIGLEIFLEYEQIDQLGDHLQINDELIHKLYQKNPFKHFKFIIFELATNKEIYQRKKEILIFGMEPKFRLVTEMDDNQKVANAILMEKFQKNLNEFQIKAIQLCLLAEDFALISGSYGKRKMLSHLLFLLGYTNKKVLYCAADQEVVDDQIKDFVDTFPNEGQWVLRLQGEKDKIPEHYQKYSFSFKNCKDIPEVEKKLEDKQFYFSSCQYCTDILQSQSFDYCIVDQSTKIIEPQCISCILKSKVFILLDDKEFEQPLIKSQKAKQLRISLFQRLLQQFQNVGCQQQLEFSIQDIDDLI</sequence>
<evidence type="ECO:0000256" key="4">
    <source>
        <dbReference type="ARBA" id="ARBA00022723"/>
    </source>
</evidence>
<evidence type="ECO:0000256" key="6">
    <source>
        <dbReference type="ARBA" id="ARBA00022801"/>
    </source>
</evidence>
<dbReference type="EMBL" id="CT868006">
    <property type="protein sequence ID" value="CAK60036.1"/>
    <property type="molecule type" value="Genomic_DNA"/>
</dbReference>
<dbReference type="Gene3D" id="3.40.50.300">
    <property type="entry name" value="P-loop containing nucleotide triphosphate hydrolases"/>
    <property type="match status" value="1"/>
</dbReference>
<keyword evidence="8" id="KW-0067">ATP-binding</keyword>
<dbReference type="InterPro" id="IPR051827">
    <property type="entry name" value="Cas4_exonuclease"/>
</dbReference>
<dbReference type="OrthoDB" id="292855at2759"/>
<evidence type="ECO:0000256" key="5">
    <source>
        <dbReference type="ARBA" id="ARBA00022741"/>
    </source>
</evidence>
<dbReference type="PANTHER" id="PTHR36531">
    <property type="entry name" value="CRISPR-ASSOCIATED EXONUCLEASE CAS4"/>
    <property type="match status" value="1"/>
</dbReference>
<dbReference type="InterPro" id="IPR011604">
    <property type="entry name" value="PDDEXK-like_dom_sf"/>
</dbReference>
<evidence type="ECO:0000313" key="13">
    <source>
        <dbReference type="Proteomes" id="UP000000600"/>
    </source>
</evidence>
<dbReference type="RefSeq" id="XP_001427434.1">
    <property type="nucleotide sequence ID" value="XM_001427397.1"/>
</dbReference>
<evidence type="ECO:0000256" key="8">
    <source>
        <dbReference type="ARBA" id="ARBA00022840"/>
    </source>
</evidence>
<evidence type="ECO:0000256" key="10">
    <source>
        <dbReference type="ARBA" id="ARBA00023014"/>
    </source>
</evidence>
<dbReference type="GO" id="GO:0004386">
    <property type="term" value="F:helicase activity"/>
    <property type="evidence" value="ECO:0007669"/>
    <property type="project" value="UniProtKB-KW"/>
</dbReference>
<dbReference type="Proteomes" id="UP000000600">
    <property type="component" value="Unassembled WGS sequence"/>
</dbReference>
<feature type="domain" description="DNA replication factor Dna2 N-terminal" evidence="11">
    <location>
        <begin position="99"/>
        <end position="330"/>
    </location>
</feature>
<keyword evidence="4" id="KW-0479">Metal-binding</keyword>
<keyword evidence="3" id="KW-0540">Nuclease</keyword>
<keyword evidence="10" id="KW-0411">Iron-sulfur</keyword>
<dbReference type="STRING" id="5888.A0BNB9"/>
<evidence type="ECO:0000256" key="3">
    <source>
        <dbReference type="ARBA" id="ARBA00022722"/>
    </source>
</evidence>
<dbReference type="GeneID" id="5013218"/>
<evidence type="ECO:0000256" key="7">
    <source>
        <dbReference type="ARBA" id="ARBA00022806"/>
    </source>
</evidence>
<dbReference type="GO" id="GO:0005737">
    <property type="term" value="C:cytoplasm"/>
    <property type="evidence" value="ECO:0000318"/>
    <property type="project" value="GO_Central"/>
</dbReference>
<dbReference type="GO" id="GO:0005524">
    <property type="term" value="F:ATP binding"/>
    <property type="evidence" value="ECO:0007669"/>
    <property type="project" value="UniProtKB-KW"/>
</dbReference>
<dbReference type="GO" id="GO:0003723">
    <property type="term" value="F:RNA binding"/>
    <property type="evidence" value="ECO:0000318"/>
    <property type="project" value="GO_Central"/>
</dbReference>
<dbReference type="InParanoid" id="A0BNB9"/>